<evidence type="ECO:0000313" key="3">
    <source>
        <dbReference type="Proteomes" id="UP000792457"/>
    </source>
</evidence>
<name>A0A8K0KQB9_LADFU</name>
<dbReference type="PANTHER" id="PTHR18916">
    <property type="entry name" value="DYNACTIN 1-RELATED MICROTUBULE-BINDING"/>
    <property type="match status" value="1"/>
</dbReference>
<dbReference type="OrthoDB" id="5273213at2759"/>
<feature type="domain" description="CAP-Gly" evidence="1">
    <location>
        <begin position="52"/>
        <end position="95"/>
    </location>
</feature>
<organism evidence="2 3">
    <name type="scientific">Ladona fulva</name>
    <name type="common">Scarce chaser dragonfly</name>
    <name type="synonym">Libellula fulva</name>
    <dbReference type="NCBI Taxonomy" id="123851"/>
    <lineage>
        <taxon>Eukaryota</taxon>
        <taxon>Metazoa</taxon>
        <taxon>Ecdysozoa</taxon>
        <taxon>Arthropoda</taxon>
        <taxon>Hexapoda</taxon>
        <taxon>Insecta</taxon>
        <taxon>Pterygota</taxon>
        <taxon>Palaeoptera</taxon>
        <taxon>Odonata</taxon>
        <taxon>Epiprocta</taxon>
        <taxon>Anisoptera</taxon>
        <taxon>Libelluloidea</taxon>
        <taxon>Libellulidae</taxon>
        <taxon>Ladona</taxon>
    </lineage>
</organism>
<reference evidence="2" key="2">
    <citation type="submission" date="2017-10" db="EMBL/GenBank/DDBJ databases">
        <title>Ladona fulva Genome sequencing and assembly.</title>
        <authorList>
            <person name="Murali S."/>
            <person name="Richards S."/>
            <person name="Bandaranaike D."/>
            <person name="Bellair M."/>
            <person name="Blankenburg K."/>
            <person name="Chao H."/>
            <person name="Dinh H."/>
            <person name="Doddapaneni H."/>
            <person name="Dugan-Rocha S."/>
            <person name="Elkadiri S."/>
            <person name="Gnanaolivu R."/>
            <person name="Hernandez B."/>
            <person name="Skinner E."/>
            <person name="Javaid M."/>
            <person name="Lee S."/>
            <person name="Li M."/>
            <person name="Ming W."/>
            <person name="Munidasa M."/>
            <person name="Muniz J."/>
            <person name="Nguyen L."/>
            <person name="Hughes D."/>
            <person name="Osuji N."/>
            <person name="Pu L.-L."/>
            <person name="Puazo M."/>
            <person name="Qu C."/>
            <person name="Quiroz J."/>
            <person name="Raj R."/>
            <person name="Weissenberger G."/>
            <person name="Xin Y."/>
            <person name="Zou X."/>
            <person name="Han Y."/>
            <person name="Worley K."/>
            <person name="Muzny D."/>
            <person name="Gibbs R."/>
        </authorList>
    </citation>
    <scope>NUCLEOTIDE SEQUENCE</scope>
    <source>
        <strain evidence="2">Sampled in the wild</strain>
    </source>
</reference>
<comment type="caution">
    <text evidence="2">The sequence shown here is derived from an EMBL/GenBank/DDBJ whole genome shotgun (WGS) entry which is preliminary data.</text>
</comment>
<dbReference type="Pfam" id="PF01302">
    <property type="entry name" value="CAP_GLY"/>
    <property type="match status" value="2"/>
</dbReference>
<dbReference type="AlphaFoldDB" id="A0A8K0KQB9"/>
<keyword evidence="3" id="KW-1185">Reference proteome</keyword>
<feature type="domain" description="CAP-Gly" evidence="1">
    <location>
        <begin position="191"/>
        <end position="233"/>
    </location>
</feature>
<reference evidence="2" key="1">
    <citation type="submission" date="2013-04" db="EMBL/GenBank/DDBJ databases">
        <authorList>
            <person name="Qu J."/>
            <person name="Murali S.C."/>
            <person name="Bandaranaike D."/>
            <person name="Bellair M."/>
            <person name="Blankenburg K."/>
            <person name="Chao H."/>
            <person name="Dinh H."/>
            <person name="Doddapaneni H."/>
            <person name="Downs B."/>
            <person name="Dugan-Rocha S."/>
            <person name="Elkadiri S."/>
            <person name="Gnanaolivu R.D."/>
            <person name="Hernandez B."/>
            <person name="Javaid M."/>
            <person name="Jayaseelan J.C."/>
            <person name="Lee S."/>
            <person name="Li M."/>
            <person name="Ming W."/>
            <person name="Munidasa M."/>
            <person name="Muniz J."/>
            <person name="Nguyen L."/>
            <person name="Ongeri F."/>
            <person name="Osuji N."/>
            <person name="Pu L.-L."/>
            <person name="Puazo M."/>
            <person name="Qu C."/>
            <person name="Quiroz J."/>
            <person name="Raj R."/>
            <person name="Weissenberger G."/>
            <person name="Xin Y."/>
            <person name="Zou X."/>
            <person name="Han Y."/>
            <person name="Richards S."/>
            <person name="Worley K."/>
            <person name="Muzny D."/>
            <person name="Gibbs R."/>
        </authorList>
    </citation>
    <scope>NUCLEOTIDE SEQUENCE</scope>
    <source>
        <strain evidence="2">Sampled in the wild</strain>
    </source>
</reference>
<dbReference type="InterPro" id="IPR036859">
    <property type="entry name" value="CAP-Gly_dom_sf"/>
</dbReference>
<dbReference type="Gene3D" id="2.30.30.190">
    <property type="entry name" value="CAP Gly-rich-like domain"/>
    <property type="match status" value="2"/>
</dbReference>
<gene>
    <name evidence="2" type="ORF">J437_LFUL018783</name>
</gene>
<dbReference type="SUPFAM" id="SSF74924">
    <property type="entry name" value="Cap-Gly domain"/>
    <property type="match status" value="2"/>
</dbReference>
<sequence length="253" mass="28940">MSSYSHYYSFSYTVSLFTGIIEGYEYRGLKIGDQVPFCRNNETQYGTIRFIGKTEFASGYWVGIELEKEASDRHDGMVEGTRYFECPPHRGLFILASKLLRNLATHKQLCYGKENHAQKWRKGYALSRSQSLQAHNEGKRSSLLRSFSVNHSLSKENVNPYILPNSRHDFTSLLGMTILYNHKLGVVKYIGQVEFAEGYWFGLEMKEQKGKHDGVVNGKRYFKCKPGHGIMVLPKNVSLLDVNADKLCRLLSS</sequence>
<dbReference type="SMART" id="SM01052">
    <property type="entry name" value="CAP_GLY"/>
    <property type="match status" value="2"/>
</dbReference>
<dbReference type="InterPro" id="IPR000938">
    <property type="entry name" value="CAP-Gly_domain"/>
</dbReference>
<proteinExistence type="predicted"/>
<evidence type="ECO:0000259" key="1">
    <source>
        <dbReference type="PROSITE" id="PS50245"/>
    </source>
</evidence>
<protein>
    <recommendedName>
        <fullName evidence="1">CAP-Gly domain-containing protein</fullName>
    </recommendedName>
</protein>
<dbReference type="PROSITE" id="PS00845">
    <property type="entry name" value="CAP_GLY_1"/>
    <property type="match status" value="1"/>
</dbReference>
<evidence type="ECO:0000313" key="2">
    <source>
        <dbReference type="EMBL" id="KAG8238872.1"/>
    </source>
</evidence>
<dbReference type="Proteomes" id="UP000792457">
    <property type="component" value="Unassembled WGS sequence"/>
</dbReference>
<dbReference type="PROSITE" id="PS50245">
    <property type="entry name" value="CAP_GLY_2"/>
    <property type="match status" value="2"/>
</dbReference>
<accession>A0A8K0KQB9</accession>
<dbReference type="EMBL" id="KZ309460">
    <property type="protein sequence ID" value="KAG8238872.1"/>
    <property type="molecule type" value="Genomic_DNA"/>
</dbReference>